<proteinExistence type="predicted"/>
<name>A0ACA9PY48_9GLOM</name>
<sequence length="154" mass="17201">MALYMRSPPQFEYMEGLNIFSNEPLARHNPFDPPIPTTWGLSSDDDSDDTHPEPFLGYSQNRDSEVTSGSTLLSTPPTEFLQQGENDDLESKEVEIASDVVIADESPTSLFSWRRDVSYHVVHGGKTGVCSWEDSELYPQVKLDQGSYLDLPVG</sequence>
<dbReference type="Proteomes" id="UP000789525">
    <property type="component" value="Unassembled WGS sequence"/>
</dbReference>
<comment type="caution">
    <text evidence="1">The sequence shown here is derived from an EMBL/GenBank/DDBJ whole genome shotgun (WGS) entry which is preliminary data.</text>
</comment>
<dbReference type="EMBL" id="CAJVPT010041382">
    <property type="protein sequence ID" value="CAG8727760.1"/>
    <property type="molecule type" value="Genomic_DNA"/>
</dbReference>
<protein>
    <submittedName>
        <fullName evidence="1">16422_t:CDS:1</fullName>
    </submittedName>
</protein>
<accession>A0ACA9PY48</accession>
<keyword evidence="2" id="KW-1185">Reference proteome</keyword>
<gene>
    <name evidence="1" type="ORF">ACOLOM_LOCUS11456</name>
</gene>
<feature type="non-terminal residue" evidence="1">
    <location>
        <position position="154"/>
    </location>
</feature>
<reference evidence="1" key="1">
    <citation type="submission" date="2021-06" db="EMBL/GenBank/DDBJ databases">
        <authorList>
            <person name="Kallberg Y."/>
            <person name="Tangrot J."/>
            <person name="Rosling A."/>
        </authorList>
    </citation>
    <scope>NUCLEOTIDE SEQUENCE</scope>
    <source>
        <strain evidence="1">CL356</strain>
    </source>
</reference>
<evidence type="ECO:0000313" key="2">
    <source>
        <dbReference type="Proteomes" id="UP000789525"/>
    </source>
</evidence>
<organism evidence="1 2">
    <name type="scientific">Acaulospora colombiana</name>
    <dbReference type="NCBI Taxonomy" id="27376"/>
    <lineage>
        <taxon>Eukaryota</taxon>
        <taxon>Fungi</taxon>
        <taxon>Fungi incertae sedis</taxon>
        <taxon>Mucoromycota</taxon>
        <taxon>Glomeromycotina</taxon>
        <taxon>Glomeromycetes</taxon>
        <taxon>Diversisporales</taxon>
        <taxon>Acaulosporaceae</taxon>
        <taxon>Acaulospora</taxon>
    </lineage>
</organism>
<evidence type="ECO:0000313" key="1">
    <source>
        <dbReference type="EMBL" id="CAG8727760.1"/>
    </source>
</evidence>